<keyword evidence="2" id="KW-1185">Reference proteome</keyword>
<name>A0ACC1SW54_9HYPO</name>
<proteinExistence type="predicted"/>
<evidence type="ECO:0000313" key="2">
    <source>
        <dbReference type="Proteomes" id="UP001148629"/>
    </source>
</evidence>
<evidence type="ECO:0000313" key="1">
    <source>
        <dbReference type="EMBL" id="KAJ3547595.1"/>
    </source>
</evidence>
<dbReference type="Proteomes" id="UP001148629">
    <property type="component" value="Unassembled WGS sequence"/>
</dbReference>
<reference evidence="1" key="1">
    <citation type="submission" date="2022-08" db="EMBL/GenBank/DDBJ databases">
        <title>Genome Sequence of Fusarium decemcellulare.</title>
        <authorList>
            <person name="Buettner E."/>
        </authorList>
    </citation>
    <scope>NUCLEOTIDE SEQUENCE</scope>
    <source>
        <strain evidence="1">Babe19</strain>
    </source>
</reference>
<protein>
    <submittedName>
        <fullName evidence="1">Uncharacterized protein</fullName>
    </submittedName>
</protein>
<dbReference type="EMBL" id="JANRMS010000074">
    <property type="protein sequence ID" value="KAJ3547595.1"/>
    <property type="molecule type" value="Genomic_DNA"/>
</dbReference>
<sequence>MHLSALSFGLMTAGLAAARSIHERAASKTVLSHYMLGDITEEHAHQDIDDAIAMGLDGFVLNVGYPKLDWVPQTLSHLYGYADYLAGQGSKFRLALSLDLYATGAWCYDHSLGSDCGGPNEYDDVLKSFLGRDSYFRYGPNNFPFITSFSTGNQTDKQFAAWKKSFANQMYFMPGIDDTPGFWESHPAWWEYWGDLIDGASAWESAWPEVHGTNEGDMSKDIKVMGPLQKKGKGYMIPISMLQYKNAASHILLYGANLYRRGEMNMVKRMQNILSMDPQPDIVQLLTWNDGPESHHFGNLWPEQNTDAQPNQYASPEGSDHTGLQSLYSAFIHAWKNGGSMVPAFSKRDESLPQGALWHKSIFQDTTCPGGDSDVKYFQAPNGTDAGQDALHWALVVPANAAGWTVDVVSNGKSVGSKVLEAGLNYGTVKDGIEEGTQRLVIQNGNTIVAGTDRGRCMAQSCHDGIYNFNPQVMAVKGNYDNTDCWQVEGQPILDWTNKVVLGTTLGPRSADPGHGHTGHDSPYNDAPFDEWVNCGRLQKEMIVQSWRDIVTILKKNPPFNPKGLLEQRNFGANMPDRIEDGKFVEDVFTNLKKIVYFGKGGKDDPHIFKTGSDAIIGGYAFDDATSSPGGTIVLCKGFFLAGQEYLAAVQEELDADKSKRKESIAMTGKYRLLLHEMLHLPSIATNTIGSGKMTDEVIIDQYLGADQQQNEFRVYMPYNVEKLATKKTRRHLTVKNADSLAWYAVEMFFTQIYGSPPNGALTGREDEEEEEPTSTTKTEPKPTEYPTTYDCKGSGICSLSTFQVKYCDHAVNSLIRNDDKNYGDGKGIDGNCWGNSNGDGCVVFVTGKNCVLSGNEMWWKYQDLRNDTKGGCDKCGSVHYGDGCRFTVNYKTGCDNR</sequence>
<organism evidence="1 2">
    <name type="scientific">Fusarium decemcellulare</name>
    <dbReference type="NCBI Taxonomy" id="57161"/>
    <lineage>
        <taxon>Eukaryota</taxon>
        <taxon>Fungi</taxon>
        <taxon>Dikarya</taxon>
        <taxon>Ascomycota</taxon>
        <taxon>Pezizomycotina</taxon>
        <taxon>Sordariomycetes</taxon>
        <taxon>Hypocreomycetidae</taxon>
        <taxon>Hypocreales</taxon>
        <taxon>Nectriaceae</taxon>
        <taxon>Fusarium</taxon>
        <taxon>Fusarium decemcellulare species complex</taxon>
    </lineage>
</organism>
<gene>
    <name evidence="1" type="ORF">NM208_g1440</name>
</gene>
<comment type="caution">
    <text evidence="1">The sequence shown here is derived from an EMBL/GenBank/DDBJ whole genome shotgun (WGS) entry which is preliminary data.</text>
</comment>
<accession>A0ACC1SW54</accession>